<evidence type="ECO:0000313" key="1">
    <source>
        <dbReference type="EMBL" id="MPC93557.1"/>
    </source>
</evidence>
<reference evidence="1 2" key="1">
    <citation type="submission" date="2019-05" db="EMBL/GenBank/DDBJ databases">
        <title>Another draft genome of Portunus trituberculatus and its Hox gene families provides insights of decapod evolution.</title>
        <authorList>
            <person name="Jeong J.-H."/>
            <person name="Song I."/>
            <person name="Kim S."/>
            <person name="Choi T."/>
            <person name="Kim D."/>
            <person name="Ryu S."/>
            <person name="Kim W."/>
        </authorList>
    </citation>
    <scope>NUCLEOTIDE SEQUENCE [LARGE SCALE GENOMIC DNA]</scope>
    <source>
        <tissue evidence="1">Muscle</tissue>
    </source>
</reference>
<dbReference type="Proteomes" id="UP000324222">
    <property type="component" value="Unassembled WGS sequence"/>
</dbReference>
<organism evidence="1 2">
    <name type="scientific">Portunus trituberculatus</name>
    <name type="common">Swimming crab</name>
    <name type="synonym">Neptunus trituberculatus</name>
    <dbReference type="NCBI Taxonomy" id="210409"/>
    <lineage>
        <taxon>Eukaryota</taxon>
        <taxon>Metazoa</taxon>
        <taxon>Ecdysozoa</taxon>
        <taxon>Arthropoda</taxon>
        <taxon>Crustacea</taxon>
        <taxon>Multicrustacea</taxon>
        <taxon>Malacostraca</taxon>
        <taxon>Eumalacostraca</taxon>
        <taxon>Eucarida</taxon>
        <taxon>Decapoda</taxon>
        <taxon>Pleocyemata</taxon>
        <taxon>Brachyura</taxon>
        <taxon>Eubrachyura</taxon>
        <taxon>Portunoidea</taxon>
        <taxon>Portunidae</taxon>
        <taxon>Portuninae</taxon>
        <taxon>Portunus</taxon>
    </lineage>
</organism>
<evidence type="ECO:0000313" key="2">
    <source>
        <dbReference type="Proteomes" id="UP000324222"/>
    </source>
</evidence>
<protein>
    <submittedName>
        <fullName evidence="1">Uncharacterized protein</fullName>
    </submittedName>
</protein>
<proteinExistence type="predicted"/>
<accession>A0A5B7JK31</accession>
<sequence>MVQSYQSPVRVYKYPFEMVMEYSRLLLALVPVYSDGLAGDGGTQSRLVCVTLPPSTACFLGGRRGVVEVAVCQVTGVRNQVGDRFEGH</sequence>
<dbReference type="EMBL" id="VSRR010095283">
    <property type="protein sequence ID" value="MPC93557.1"/>
    <property type="molecule type" value="Genomic_DNA"/>
</dbReference>
<keyword evidence="2" id="KW-1185">Reference proteome</keyword>
<dbReference type="AlphaFoldDB" id="A0A5B7JK31"/>
<comment type="caution">
    <text evidence="1">The sequence shown here is derived from an EMBL/GenBank/DDBJ whole genome shotgun (WGS) entry which is preliminary data.</text>
</comment>
<name>A0A5B7JK31_PORTR</name>
<gene>
    <name evidence="1" type="ORF">E2C01_088690</name>
</gene>